<dbReference type="SMART" id="SM00346">
    <property type="entry name" value="HTH_ICLR"/>
    <property type="match status" value="1"/>
</dbReference>
<dbReference type="InterPro" id="IPR036388">
    <property type="entry name" value="WH-like_DNA-bd_sf"/>
</dbReference>
<dbReference type="PANTHER" id="PTHR30136">
    <property type="entry name" value="HELIX-TURN-HELIX TRANSCRIPTIONAL REGULATOR, ICLR FAMILY"/>
    <property type="match status" value="1"/>
</dbReference>
<dbReference type="PROSITE" id="PS51078">
    <property type="entry name" value="ICLR_ED"/>
    <property type="match status" value="1"/>
</dbReference>
<dbReference type="Gene3D" id="1.10.10.10">
    <property type="entry name" value="Winged helix-like DNA-binding domain superfamily/Winged helix DNA-binding domain"/>
    <property type="match status" value="1"/>
</dbReference>
<evidence type="ECO:0000256" key="3">
    <source>
        <dbReference type="ARBA" id="ARBA00023163"/>
    </source>
</evidence>
<dbReference type="GO" id="GO:0003700">
    <property type="term" value="F:DNA-binding transcription factor activity"/>
    <property type="evidence" value="ECO:0007669"/>
    <property type="project" value="TreeGrafter"/>
</dbReference>
<sequence>MTPSQGTQALSRAFKVLKIVAQNGGEATLNHLITKSGLNRTTTYRLAMGLAAEGMLRSVSGSFVLGPECYMLGIIANQYYGINGLAADAVSRLALKSGDSAFFSLRSDRYSVCLLREDGDHPLKTMSLQPGTRHPLGIGAGGIAILAVLPDKEIDEILYANTEIMRISYPNFTAGSIKIAVSDARAKGYSFNKGKLTPGSWGIGVDIKDPRGNVLGALSISAVLMRLQEERQKELSALLHKEKLLLEEKLRQAESPR</sequence>
<accession>A0A6I4HXU0</accession>
<organism evidence="4 5">
    <name type="scientific">Mucilaginibacter ginkgonis</name>
    <dbReference type="NCBI Taxonomy" id="2682091"/>
    <lineage>
        <taxon>Bacteria</taxon>
        <taxon>Pseudomonadati</taxon>
        <taxon>Bacteroidota</taxon>
        <taxon>Sphingobacteriia</taxon>
        <taxon>Sphingobacteriales</taxon>
        <taxon>Sphingobacteriaceae</taxon>
        <taxon>Mucilaginibacter</taxon>
    </lineage>
</organism>
<dbReference type="AlphaFoldDB" id="A0A6I4HXU0"/>
<keyword evidence="2" id="KW-0238">DNA-binding</keyword>
<dbReference type="Proteomes" id="UP000429232">
    <property type="component" value="Chromosome"/>
</dbReference>
<evidence type="ECO:0000256" key="1">
    <source>
        <dbReference type="ARBA" id="ARBA00023015"/>
    </source>
</evidence>
<dbReference type="SUPFAM" id="SSF46785">
    <property type="entry name" value="Winged helix' DNA-binding domain"/>
    <property type="match status" value="1"/>
</dbReference>
<keyword evidence="3" id="KW-0804">Transcription</keyword>
<gene>
    <name evidence="4" type="ORF">GO620_015090</name>
</gene>
<dbReference type="InterPro" id="IPR036390">
    <property type="entry name" value="WH_DNA-bd_sf"/>
</dbReference>
<dbReference type="InterPro" id="IPR005471">
    <property type="entry name" value="Tscrpt_reg_IclR_N"/>
</dbReference>
<dbReference type="SUPFAM" id="SSF55781">
    <property type="entry name" value="GAF domain-like"/>
    <property type="match status" value="1"/>
</dbReference>
<dbReference type="PROSITE" id="PS51077">
    <property type="entry name" value="HTH_ICLR"/>
    <property type="match status" value="1"/>
</dbReference>
<dbReference type="Gene3D" id="3.30.450.40">
    <property type="match status" value="1"/>
</dbReference>
<evidence type="ECO:0000256" key="2">
    <source>
        <dbReference type="ARBA" id="ARBA00023125"/>
    </source>
</evidence>
<dbReference type="EMBL" id="CP066775">
    <property type="protein sequence ID" value="QQL49478.1"/>
    <property type="molecule type" value="Genomic_DNA"/>
</dbReference>
<dbReference type="InterPro" id="IPR050707">
    <property type="entry name" value="HTH_MetabolicPath_Reg"/>
</dbReference>
<dbReference type="Pfam" id="PF09339">
    <property type="entry name" value="HTH_IclR"/>
    <property type="match status" value="1"/>
</dbReference>
<dbReference type="KEGG" id="mgik:GO620_015090"/>
<dbReference type="GO" id="GO:0045892">
    <property type="term" value="P:negative regulation of DNA-templated transcription"/>
    <property type="evidence" value="ECO:0007669"/>
    <property type="project" value="TreeGrafter"/>
</dbReference>
<protein>
    <submittedName>
        <fullName evidence="4">IclR family transcriptional regulator</fullName>
    </submittedName>
</protein>
<keyword evidence="5" id="KW-1185">Reference proteome</keyword>
<reference evidence="4 5" key="1">
    <citation type="submission" date="2020-12" db="EMBL/GenBank/DDBJ databases">
        <title>HMF7856_wgs.fasta genome submission.</title>
        <authorList>
            <person name="Kang H."/>
            <person name="Kim H."/>
            <person name="Joh K."/>
        </authorList>
    </citation>
    <scope>NUCLEOTIDE SEQUENCE [LARGE SCALE GENOMIC DNA]</scope>
    <source>
        <strain evidence="4 5">HMF7856</strain>
    </source>
</reference>
<dbReference type="PANTHER" id="PTHR30136:SF39">
    <property type="entry name" value="TRANSCRIPTIONAL REGULATORY PROTEIN"/>
    <property type="match status" value="1"/>
</dbReference>
<dbReference type="Pfam" id="PF01614">
    <property type="entry name" value="IclR_C"/>
    <property type="match status" value="1"/>
</dbReference>
<dbReference type="InterPro" id="IPR014757">
    <property type="entry name" value="Tscrpt_reg_IclR_C"/>
</dbReference>
<dbReference type="RefSeq" id="WP_157524592.1">
    <property type="nucleotide sequence ID" value="NZ_CP066775.1"/>
</dbReference>
<keyword evidence="1" id="KW-0805">Transcription regulation</keyword>
<proteinExistence type="predicted"/>
<dbReference type="InterPro" id="IPR029016">
    <property type="entry name" value="GAF-like_dom_sf"/>
</dbReference>
<evidence type="ECO:0000313" key="4">
    <source>
        <dbReference type="EMBL" id="QQL49478.1"/>
    </source>
</evidence>
<name>A0A6I4HXU0_9SPHI</name>
<dbReference type="GO" id="GO:0003677">
    <property type="term" value="F:DNA binding"/>
    <property type="evidence" value="ECO:0007669"/>
    <property type="project" value="UniProtKB-KW"/>
</dbReference>
<evidence type="ECO:0000313" key="5">
    <source>
        <dbReference type="Proteomes" id="UP000429232"/>
    </source>
</evidence>